<dbReference type="RefSeq" id="WP_009942495.1">
    <property type="nucleotide sequence ID" value="NZ_BAAAGS010000119.1"/>
</dbReference>
<keyword evidence="2" id="KW-1185">Reference proteome</keyword>
<comment type="caution">
    <text evidence="1">The sequence shown here is derived from an EMBL/GenBank/DDBJ whole genome shotgun (WGS) entry which is preliminary data.</text>
</comment>
<gene>
    <name evidence="1" type="ORF">GCM10009533_71440</name>
</gene>
<accession>A0ABP3PI65</accession>
<name>A0ABP3PI65_SACER</name>
<organism evidence="1 2">
    <name type="scientific">Saccharopolyspora erythraea</name>
    <name type="common">Streptomyces erythraeus</name>
    <dbReference type="NCBI Taxonomy" id="1836"/>
    <lineage>
        <taxon>Bacteria</taxon>
        <taxon>Bacillati</taxon>
        <taxon>Actinomycetota</taxon>
        <taxon>Actinomycetes</taxon>
        <taxon>Pseudonocardiales</taxon>
        <taxon>Pseudonocardiaceae</taxon>
        <taxon>Saccharopolyspora</taxon>
    </lineage>
</organism>
<protein>
    <submittedName>
        <fullName evidence="1">Uncharacterized protein</fullName>
    </submittedName>
</protein>
<sequence length="76" mass="8701">MRQTEITDALVELLISLVHKVNVQAERRVERELTEDLRRVRGKEGILFRMAEAALDKPDESVRAALYPVVGEKTLQ</sequence>
<evidence type="ECO:0000313" key="1">
    <source>
        <dbReference type="EMBL" id="GAA0565470.1"/>
    </source>
</evidence>
<evidence type="ECO:0000313" key="2">
    <source>
        <dbReference type="Proteomes" id="UP001500729"/>
    </source>
</evidence>
<reference evidence="2" key="1">
    <citation type="journal article" date="2019" name="Int. J. Syst. Evol. Microbiol.">
        <title>The Global Catalogue of Microorganisms (GCM) 10K type strain sequencing project: providing services to taxonomists for standard genome sequencing and annotation.</title>
        <authorList>
            <consortium name="The Broad Institute Genomics Platform"/>
            <consortium name="The Broad Institute Genome Sequencing Center for Infectious Disease"/>
            <person name="Wu L."/>
            <person name="Ma J."/>
        </authorList>
    </citation>
    <scope>NUCLEOTIDE SEQUENCE [LARGE SCALE GENOMIC DNA]</scope>
    <source>
        <strain evidence="2">JCM 10303</strain>
    </source>
</reference>
<dbReference type="Proteomes" id="UP001500729">
    <property type="component" value="Unassembled WGS sequence"/>
</dbReference>
<dbReference type="EMBL" id="BAAAGS010000119">
    <property type="protein sequence ID" value="GAA0565470.1"/>
    <property type="molecule type" value="Genomic_DNA"/>
</dbReference>
<proteinExistence type="predicted"/>